<comment type="caution">
    <text evidence="2">The sequence shown here is derived from an EMBL/GenBank/DDBJ whole genome shotgun (WGS) entry which is preliminary data.</text>
</comment>
<organism evidence="2 3">
    <name type="scientific">Rhizophagus clarus</name>
    <dbReference type="NCBI Taxonomy" id="94130"/>
    <lineage>
        <taxon>Eukaryota</taxon>
        <taxon>Fungi</taxon>
        <taxon>Fungi incertae sedis</taxon>
        <taxon>Mucoromycota</taxon>
        <taxon>Glomeromycotina</taxon>
        <taxon>Glomeromycetes</taxon>
        <taxon>Glomerales</taxon>
        <taxon>Glomeraceae</taxon>
        <taxon>Rhizophagus</taxon>
    </lineage>
</organism>
<dbReference type="InterPro" id="IPR011990">
    <property type="entry name" value="TPR-like_helical_dom_sf"/>
</dbReference>
<keyword evidence="2" id="KW-0808">Transferase</keyword>
<feature type="domain" description="Protein kinase" evidence="1">
    <location>
        <begin position="802"/>
        <end position="1139"/>
    </location>
</feature>
<dbReference type="Gene3D" id="1.25.40.10">
    <property type="entry name" value="Tetratricopeptide repeat domain"/>
    <property type="match status" value="1"/>
</dbReference>
<dbReference type="Pfam" id="PF00069">
    <property type="entry name" value="Pkinase"/>
    <property type="match status" value="1"/>
</dbReference>
<dbReference type="OrthoDB" id="10252171at2759"/>
<dbReference type="SUPFAM" id="SSF56112">
    <property type="entry name" value="Protein kinase-like (PK-like)"/>
    <property type="match status" value="2"/>
</dbReference>
<keyword evidence="2" id="KW-0418">Kinase</keyword>
<dbReference type="GO" id="GO:0005524">
    <property type="term" value="F:ATP binding"/>
    <property type="evidence" value="ECO:0007669"/>
    <property type="project" value="InterPro"/>
</dbReference>
<evidence type="ECO:0000313" key="3">
    <source>
        <dbReference type="Proteomes" id="UP000615446"/>
    </source>
</evidence>
<sequence length="1315" mass="153412">MHEIIEQCVKEKHLKYYEYSEFIKIEEISDGLVNKVYRANWIQNEMYLTLKSFCLNNITAEEIINELKFHQKVDFNDKVIKFYGITKTNSENEYLLVMEHAIYILIVFLYIKIPIKLADFGLCKHIRDASQILLKTLDTIPYIGPEDYIITRENLQDVNYSLARERQIEKLKKSDIYSIGVLFWELSSGKKPFINRDYDLSLAKEIEQRLREEIVEGTPERFSVLYSKCWDRDPDKRLTIQEVDVTLESMMSRRIIQEFKLNHGLYLSEDKIESSKEAISLDDGVLNISTYKGQPLVYTLINNQRSIANLLSFNSNGKLNETLQFSNICINFPITEITYTVVLSESFSNFTDNNILLYQTYGHLFASKVLIGGRLFIDDLKPATLAQTDMFKSLIKWVYDSVKFNEKRSLKNLPFPNFFLNMRTSDGKNFNTPDELFNWLNNLYQKNMAGIISYNNLIPITELGSKNFQPFDKIQPGIANFKERLSLDENSKKISIEFNNIPNIYSSNKSYLEIVKPTTSLEKFVTLKNNFSIRNVNPFPFTDDYIQFRVKCEEYKILFNKDDIKPTKEFNQAIENALESMKPFTYLQDVFDEYGHFFPLCIYLGKSLKNSLPIFSFSSDISVLIDVESPTLNPLELYLDKFNISNFLTQEGNIIEKKNIKEWIHKSDDSLEIIEFDKLIYLYEILESELKRKVEIILNIKDSLKIILTGIDELKDLDDISKSDQIFKQINIEPSLEDTNYEVLGSIITKDNSKKQMFDLKECYILWMIIGNPLKLSVFSPKNQDFQVDYFSITLKPNQLNYRILKPILLSQNHTLFFKVHSTNDVYRSNIKLINWSYNFIDIEITKPSLIYNEMGVYIISSGYKNNNTKKTDCSLDLIGYCLTKNNFVEEPRMVVRYANFLPLISIIERNLNDIVDITQKVEYNERICNVLKQRVYAVYLALIEIKYFGQIDKESFHMISKINATNIIPGVHRITIKNQLIILKELHNWQNIIKFYGITYDEYLVVEWAEYGNLPKLGDFHIDYALPSENHKLERTRHFAPEILMKTNYPIPCDDKYKFEVYSFGILLWEIAEERIPYHFCNNVPAGIIDLVCDKLYQEPFSEGNQIPKEYKRLAISAINYDPEFSINPNSSQKQNFMSAKSTPIHTLNTEQVIPIFTLQDLESFKCMTLAEASNQHKILDKRGKSIGNIKAAYKCFEVYANLNNKSNQMVAKYYKAYYISKGFVESPQNKDKIVADLFKEVADDELNIVFPDANLRYGHCLYNGEGVEQNYSEALKYFERAAEDGINVAMYNAGNMYYTGISGKKIVIRLFNI</sequence>
<dbReference type="Pfam" id="PF08238">
    <property type="entry name" value="Sel1"/>
    <property type="match status" value="2"/>
</dbReference>
<dbReference type="InterPro" id="IPR051681">
    <property type="entry name" value="Ser/Thr_Kinases-Pseudokinases"/>
</dbReference>
<evidence type="ECO:0000313" key="2">
    <source>
        <dbReference type="EMBL" id="GET01622.1"/>
    </source>
</evidence>
<evidence type="ECO:0000259" key="1">
    <source>
        <dbReference type="PROSITE" id="PS50011"/>
    </source>
</evidence>
<protein>
    <submittedName>
        <fullName evidence="2">Kinase-like domain-containing protein</fullName>
    </submittedName>
</protein>
<dbReference type="Proteomes" id="UP000615446">
    <property type="component" value="Unassembled WGS sequence"/>
</dbReference>
<dbReference type="GO" id="GO:0004674">
    <property type="term" value="F:protein serine/threonine kinase activity"/>
    <property type="evidence" value="ECO:0007669"/>
    <property type="project" value="TreeGrafter"/>
</dbReference>
<dbReference type="SMART" id="SM00671">
    <property type="entry name" value="SEL1"/>
    <property type="match status" value="1"/>
</dbReference>
<dbReference type="Gene3D" id="1.10.510.10">
    <property type="entry name" value="Transferase(Phosphotransferase) domain 1"/>
    <property type="match status" value="2"/>
</dbReference>
<gene>
    <name evidence="2" type="ORF">RCL2_002802200</name>
</gene>
<dbReference type="InterPro" id="IPR011009">
    <property type="entry name" value="Kinase-like_dom_sf"/>
</dbReference>
<dbReference type="PANTHER" id="PTHR44329">
    <property type="entry name" value="SERINE/THREONINE-PROTEIN KINASE TNNI3K-RELATED"/>
    <property type="match status" value="1"/>
</dbReference>
<dbReference type="SUPFAM" id="SSF81901">
    <property type="entry name" value="HCP-like"/>
    <property type="match status" value="1"/>
</dbReference>
<dbReference type="InterPro" id="IPR000719">
    <property type="entry name" value="Prot_kinase_dom"/>
</dbReference>
<accession>A0A8H3MC75</accession>
<feature type="domain" description="Protein kinase" evidence="1">
    <location>
        <begin position="1"/>
        <end position="251"/>
    </location>
</feature>
<reference evidence="2" key="1">
    <citation type="submission" date="2019-10" db="EMBL/GenBank/DDBJ databases">
        <title>Conservation and host-specific expression of non-tandemly repeated heterogenous ribosome RNA gene in arbuscular mycorrhizal fungi.</title>
        <authorList>
            <person name="Maeda T."/>
            <person name="Kobayashi Y."/>
            <person name="Nakagawa T."/>
            <person name="Ezawa T."/>
            <person name="Yamaguchi K."/>
            <person name="Bino T."/>
            <person name="Nishimoto Y."/>
            <person name="Shigenobu S."/>
            <person name="Kawaguchi M."/>
        </authorList>
    </citation>
    <scope>NUCLEOTIDE SEQUENCE</scope>
    <source>
        <strain evidence="2">HR1</strain>
    </source>
</reference>
<dbReference type="EMBL" id="BLAL01000300">
    <property type="protein sequence ID" value="GET01622.1"/>
    <property type="molecule type" value="Genomic_DNA"/>
</dbReference>
<dbReference type="PROSITE" id="PS50011">
    <property type="entry name" value="PROTEIN_KINASE_DOM"/>
    <property type="match status" value="2"/>
</dbReference>
<name>A0A8H3MC75_9GLOM</name>
<dbReference type="InterPro" id="IPR006597">
    <property type="entry name" value="Sel1-like"/>
</dbReference>
<proteinExistence type="predicted"/>
<dbReference type="Gene3D" id="3.30.200.20">
    <property type="entry name" value="Phosphorylase Kinase, domain 1"/>
    <property type="match status" value="1"/>
</dbReference>